<dbReference type="RefSeq" id="WP_237384443.1">
    <property type="nucleotide sequence ID" value="NZ_CP071793.1"/>
</dbReference>
<protein>
    <submittedName>
        <fullName evidence="1">DUF4838 domain-containing protein</fullName>
    </submittedName>
</protein>
<evidence type="ECO:0000313" key="1">
    <source>
        <dbReference type="EMBL" id="QTD54349.1"/>
    </source>
</evidence>
<dbReference type="PANTHER" id="PTHR47406">
    <property type="entry name" value="COAGULATION FACTOR 5/8 TYPE, C-TERMINAL"/>
    <property type="match status" value="1"/>
</dbReference>
<dbReference type="EMBL" id="CP071793">
    <property type="protein sequence ID" value="QTD54349.1"/>
    <property type="molecule type" value="Genomic_DNA"/>
</dbReference>
<dbReference type="Pfam" id="PF16126">
    <property type="entry name" value="DUF4838"/>
    <property type="match status" value="1"/>
</dbReference>
<dbReference type="PANTHER" id="PTHR47406:SF2">
    <property type="entry name" value="ALPHA GLUCURONIDASE N-TERMINAL DOMAIN-CONTAINING PROTEIN"/>
    <property type="match status" value="1"/>
</dbReference>
<proteinExistence type="predicted"/>
<keyword evidence="2" id="KW-1185">Reference proteome</keyword>
<reference evidence="1" key="1">
    <citation type="submission" date="2021-03" db="EMBL/GenBank/DDBJ databases">
        <title>Acanthopleuribacteraceae sp. M133.</title>
        <authorList>
            <person name="Wang G."/>
        </authorList>
    </citation>
    <scope>NUCLEOTIDE SEQUENCE</scope>
    <source>
        <strain evidence="1">M133</strain>
    </source>
</reference>
<name>A0A8A4TWM5_SULCO</name>
<organism evidence="1 2">
    <name type="scientific">Sulfidibacter corallicola</name>
    <dbReference type="NCBI Taxonomy" id="2818388"/>
    <lineage>
        <taxon>Bacteria</taxon>
        <taxon>Pseudomonadati</taxon>
        <taxon>Acidobacteriota</taxon>
        <taxon>Holophagae</taxon>
        <taxon>Acanthopleuribacterales</taxon>
        <taxon>Acanthopleuribacteraceae</taxon>
        <taxon>Sulfidibacter</taxon>
    </lineage>
</organism>
<sequence length="587" mass="68479">MPDVYLVTPAPDVPVARFELFCGYLGKTASEIRTVPSLAEGMRIHGEKGDLSGDSPGVNRVLLVLGKAAQAVTGAPDALGDGFVIQFPEPHVMVIAAATGNGLWHGMVEFLERYLGIRWLFPGKEGEVVPEHRDLAVSRRPVRQKPHFEHRFLSGLLGPGHREWAEFQRMQYKIHRHHNMINLFPPETYMKSHPHFYPVIDGKRRLPANNEVYSWQPCFSDEELLAESISVVNRWFDEHPEESSISLGTNDSMFWCQCDRCLPRYGAKNELGLDDTSDVYYTWANKVVEAVLKRHPDKWFGVLAYSNLLEPPKRVPIHPRIVPFLTYERLKWRRRKERRRGLARERTFHRKAANVGLYDYYYGTPYLLPRPTFHSVATELRHAARRGIRHFYAEAYPNWGEGPKIYLVLKLLWNPKADPEPLLKDWYRAAVGPEAAPYLEDYFAHWERFWMKRVRKLEWFRAPGQYLFFGETEYLKPLTHEDVTHSEYLLREVVAKSRTPEQKARAELFVQSFEWYRANALSYLGLVKGDMGGRTKEELLAIDLERYALIEAGRDHPFLFQYVRFDRFRNLNLLNWGHPEKYIVTPL</sequence>
<dbReference type="AlphaFoldDB" id="A0A8A4TWM5"/>
<dbReference type="InterPro" id="IPR032287">
    <property type="entry name" value="DUF4838"/>
</dbReference>
<evidence type="ECO:0000313" key="2">
    <source>
        <dbReference type="Proteomes" id="UP000663929"/>
    </source>
</evidence>
<gene>
    <name evidence="1" type="ORF">J3U87_18035</name>
</gene>
<dbReference type="KEGG" id="scor:J3U87_18035"/>
<dbReference type="Proteomes" id="UP000663929">
    <property type="component" value="Chromosome"/>
</dbReference>
<accession>A0A8A4TWM5</accession>